<keyword evidence="4 10" id="KW-0808">Transferase</keyword>
<keyword evidence="5 8" id="KW-0812">Transmembrane</keyword>
<gene>
    <name evidence="10" type="ORF">C7H61_10135</name>
</gene>
<comment type="subcellular location">
    <subcellularLocation>
        <location evidence="1">Cell membrane</location>
        <topology evidence="1">Multi-pass membrane protein</topology>
    </subcellularLocation>
</comment>
<dbReference type="GO" id="GO:0010041">
    <property type="term" value="P:response to iron(III) ion"/>
    <property type="evidence" value="ECO:0007669"/>
    <property type="project" value="TreeGrafter"/>
</dbReference>
<feature type="transmembrane region" description="Helical" evidence="8">
    <location>
        <begin position="258"/>
        <end position="280"/>
    </location>
</feature>
<feature type="transmembrane region" description="Helical" evidence="8">
    <location>
        <begin position="114"/>
        <end position="133"/>
    </location>
</feature>
<feature type="transmembrane region" description="Helical" evidence="8">
    <location>
        <begin position="163"/>
        <end position="179"/>
    </location>
</feature>
<comment type="caution">
    <text evidence="10">The sequence shown here is derived from an EMBL/GenBank/DDBJ whole genome shotgun (WGS) entry which is preliminary data.</text>
</comment>
<keyword evidence="3" id="KW-0328">Glycosyltransferase</keyword>
<protein>
    <submittedName>
        <fullName evidence="10">Glycosyltransferase</fullName>
    </submittedName>
</protein>
<dbReference type="PANTHER" id="PTHR33908">
    <property type="entry name" value="MANNOSYLTRANSFERASE YKCB-RELATED"/>
    <property type="match status" value="1"/>
</dbReference>
<evidence type="ECO:0000256" key="5">
    <source>
        <dbReference type="ARBA" id="ARBA00022692"/>
    </source>
</evidence>
<dbReference type="GO" id="GO:0005886">
    <property type="term" value="C:plasma membrane"/>
    <property type="evidence" value="ECO:0007669"/>
    <property type="project" value="UniProtKB-SubCell"/>
</dbReference>
<feature type="transmembrane region" description="Helical" evidence="8">
    <location>
        <begin position="209"/>
        <end position="228"/>
    </location>
</feature>
<feature type="transmembrane region" description="Helical" evidence="8">
    <location>
        <begin position="317"/>
        <end position="337"/>
    </location>
</feature>
<evidence type="ECO:0000259" key="9">
    <source>
        <dbReference type="Pfam" id="PF13231"/>
    </source>
</evidence>
<dbReference type="GO" id="GO:0009103">
    <property type="term" value="P:lipopolysaccharide biosynthetic process"/>
    <property type="evidence" value="ECO:0007669"/>
    <property type="project" value="UniProtKB-ARBA"/>
</dbReference>
<dbReference type="InterPro" id="IPR050297">
    <property type="entry name" value="LipidA_mod_glycosyltrf_83"/>
</dbReference>
<keyword evidence="6 8" id="KW-1133">Transmembrane helix</keyword>
<dbReference type="Pfam" id="PF13231">
    <property type="entry name" value="PMT_2"/>
    <property type="match status" value="1"/>
</dbReference>
<evidence type="ECO:0000313" key="11">
    <source>
        <dbReference type="Proteomes" id="UP000238430"/>
    </source>
</evidence>
<feature type="transmembrane region" description="Helical" evidence="8">
    <location>
        <begin position="349"/>
        <end position="375"/>
    </location>
</feature>
<dbReference type="RefSeq" id="WP_106679446.1">
    <property type="nucleotide sequence ID" value="NZ_JACHWV010000003.1"/>
</dbReference>
<evidence type="ECO:0000256" key="1">
    <source>
        <dbReference type="ARBA" id="ARBA00004651"/>
    </source>
</evidence>
<evidence type="ECO:0000256" key="6">
    <source>
        <dbReference type="ARBA" id="ARBA00022989"/>
    </source>
</evidence>
<dbReference type="PANTHER" id="PTHR33908:SF3">
    <property type="entry name" value="UNDECAPRENYL PHOSPHATE-ALPHA-4-AMINO-4-DEOXY-L-ARABINOSE ARABINOSYL TRANSFERASE"/>
    <property type="match status" value="1"/>
</dbReference>
<name>A0A2T1NAX6_9FLAO</name>
<feature type="transmembrane region" description="Helical" evidence="8">
    <location>
        <begin position="411"/>
        <end position="430"/>
    </location>
</feature>
<evidence type="ECO:0000256" key="8">
    <source>
        <dbReference type="SAM" id="Phobius"/>
    </source>
</evidence>
<evidence type="ECO:0000256" key="7">
    <source>
        <dbReference type="ARBA" id="ARBA00023136"/>
    </source>
</evidence>
<organism evidence="10 11">
    <name type="scientific">Mesoflavibacter zeaxanthinifaciens subsp. sabulilitoris</name>
    <dbReference type="NCBI Taxonomy" id="1520893"/>
    <lineage>
        <taxon>Bacteria</taxon>
        <taxon>Pseudomonadati</taxon>
        <taxon>Bacteroidota</taxon>
        <taxon>Flavobacteriia</taxon>
        <taxon>Flavobacteriales</taxon>
        <taxon>Flavobacteriaceae</taxon>
        <taxon>Mesoflavibacter</taxon>
    </lineage>
</organism>
<dbReference type="AlphaFoldDB" id="A0A2T1NAX6"/>
<sequence length="544" mass="63249">MPKLLKNYPLILLCLFIAIMLLPNLDSMQVTIMEARNFITAREMVTDNNWLLTTMNGVPRYQKPPLPTWITALSALIFGIKSVFGMRLPAVLMVMVLGIFTYKLSKFILKSRAHSLINALILITSFYVIGITIEAPWDIFTHGFMMIAIYYLFLLFKSETVNWKHIFLASLGIAASLLSKGPVSFYALLLPFIIAFSFSFNYKNLKAKIIPFIIILILAVILGGWWYLYVRLEDPHTFEAITSKETANWTSYNVRPFYYYWSFFTQSGIWTIPAFIGLLYPYMKHRAIHYRAYKFTFLWTIAAVILLSIIPEKKSRYLMPVLIPLALNTGFYIEYLIRKFKYLNNKKETLPVYFNFTLIAIIGIVSPFGLAYLFYEQFHNNIVAFSIFGLVSIVISFFILIQLYKKKIKHVFLLTVVFFASLFVFGLPVFKTFTSKNYKPVSRLLKQNEINAIKTYSLGEATPETVWQYGEKIPTIINLNTIENLPKDSKFGLLTYGLSEEKISFLSSYFNVKKINHYDLNEAEPGSRQYRDRLTFDYYELERK</sequence>
<evidence type="ECO:0000256" key="3">
    <source>
        <dbReference type="ARBA" id="ARBA00022676"/>
    </source>
</evidence>
<dbReference type="EMBL" id="PXOT01000024">
    <property type="protein sequence ID" value="PSG89301.1"/>
    <property type="molecule type" value="Genomic_DNA"/>
</dbReference>
<dbReference type="GO" id="GO:0016763">
    <property type="term" value="F:pentosyltransferase activity"/>
    <property type="evidence" value="ECO:0007669"/>
    <property type="project" value="TreeGrafter"/>
</dbReference>
<feature type="transmembrane region" description="Helical" evidence="8">
    <location>
        <begin position="139"/>
        <end position="156"/>
    </location>
</feature>
<dbReference type="Proteomes" id="UP000238430">
    <property type="component" value="Unassembled WGS sequence"/>
</dbReference>
<reference evidence="10 11" key="1">
    <citation type="submission" date="2018-03" db="EMBL/GenBank/DDBJ databases">
        <title>Mesoflavibacter sp. HG37 and Mesoflavibacter sp. HG96 sp.nov., two marine bacteria isolated from seawater of Western Pacific Ocean.</title>
        <authorList>
            <person name="Cheng H."/>
            <person name="Wu Y.-H."/>
            <person name="Guo L.-L."/>
            <person name="Xu X.-W."/>
        </authorList>
    </citation>
    <scope>NUCLEOTIDE SEQUENCE [LARGE SCALE GENOMIC DNA]</scope>
    <source>
        <strain evidence="10 11">KCTC 42117</strain>
    </source>
</reference>
<keyword evidence="11" id="KW-1185">Reference proteome</keyword>
<feature type="transmembrane region" description="Helical" evidence="8">
    <location>
        <begin position="381"/>
        <end position="404"/>
    </location>
</feature>
<feature type="transmembrane region" description="Helical" evidence="8">
    <location>
        <begin position="69"/>
        <end position="102"/>
    </location>
</feature>
<keyword evidence="7 8" id="KW-0472">Membrane</keyword>
<dbReference type="OrthoDB" id="8353433at2"/>
<feature type="transmembrane region" description="Helical" evidence="8">
    <location>
        <begin position="185"/>
        <end position="202"/>
    </location>
</feature>
<feature type="transmembrane region" description="Helical" evidence="8">
    <location>
        <begin position="292"/>
        <end position="311"/>
    </location>
</feature>
<feature type="domain" description="Glycosyltransferase RgtA/B/C/D-like" evidence="9">
    <location>
        <begin position="63"/>
        <end position="222"/>
    </location>
</feature>
<proteinExistence type="predicted"/>
<keyword evidence="2" id="KW-1003">Cell membrane</keyword>
<dbReference type="InterPro" id="IPR038731">
    <property type="entry name" value="RgtA/B/C-like"/>
</dbReference>
<accession>A0A2T1NAX6</accession>
<evidence type="ECO:0000256" key="2">
    <source>
        <dbReference type="ARBA" id="ARBA00022475"/>
    </source>
</evidence>
<evidence type="ECO:0000313" key="10">
    <source>
        <dbReference type="EMBL" id="PSG89301.1"/>
    </source>
</evidence>
<evidence type="ECO:0000256" key="4">
    <source>
        <dbReference type="ARBA" id="ARBA00022679"/>
    </source>
</evidence>